<evidence type="ECO:0000313" key="2">
    <source>
        <dbReference type="Proteomes" id="UP000585272"/>
    </source>
</evidence>
<dbReference type="AlphaFoldDB" id="A0A840IIU6"/>
<dbReference type="EMBL" id="JACHNU010000006">
    <property type="protein sequence ID" value="MBB4664265.1"/>
    <property type="molecule type" value="Genomic_DNA"/>
</dbReference>
<sequence>MLAPEPLTRYAVAKAVEQRYGGDDGILRTKRQHAYDLVPALEANGLIRVVGTAPTRTSREPTSLFGATQAGVHDWRAWLSSPIAMPDAMTGALARLYAVRQGDFATMLGIIDRYEAMLRLMVQRAEDPVAPDHIVERIRSVWSRRELVAQLQWCQHSREIVTDAMAGTSPWR</sequence>
<dbReference type="SUPFAM" id="SSF46785">
    <property type="entry name" value="Winged helix' DNA-binding domain"/>
    <property type="match status" value="1"/>
</dbReference>
<keyword evidence="1" id="KW-0238">DNA-binding</keyword>
<dbReference type="InterPro" id="IPR036390">
    <property type="entry name" value="WH_DNA-bd_sf"/>
</dbReference>
<name>A0A840IIU6_9ACTN</name>
<protein>
    <submittedName>
        <fullName evidence="1">DNA-binding PadR family transcriptional regulator</fullName>
    </submittedName>
</protein>
<comment type="caution">
    <text evidence="1">The sequence shown here is derived from an EMBL/GenBank/DDBJ whole genome shotgun (WGS) entry which is preliminary data.</text>
</comment>
<reference evidence="1 2" key="1">
    <citation type="submission" date="2020-08" db="EMBL/GenBank/DDBJ databases">
        <title>Genomic Encyclopedia of Archaeal and Bacterial Type Strains, Phase II (KMG-II): from individual species to whole genera.</title>
        <authorList>
            <person name="Goeker M."/>
        </authorList>
    </citation>
    <scope>NUCLEOTIDE SEQUENCE [LARGE SCALE GENOMIC DNA]</scope>
    <source>
        <strain evidence="1 2">DSM 23288</strain>
    </source>
</reference>
<organism evidence="1 2">
    <name type="scientific">Conexibacter arvalis</name>
    <dbReference type="NCBI Taxonomy" id="912552"/>
    <lineage>
        <taxon>Bacteria</taxon>
        <taxon>Bacillati</taxon>
        <taxon>Actinomycetota</taxon>
        <taxon>Thermoleophilia</taxon>
        <taxon>Solirubrobacterales</taxon>
        <taxon>Conexibacteraceae</taxon>
        <taxon>Conexibacter</taxon>
    </lineage>
</organism>
<dbReference type="Gene3D" id="1.10.10.10">
    <property type="entry name" value="Winged helix-like DNA-binding domain superfamily/Winged helix DNA-binding domain"/>
    <property type="match status" value="1"/>
</dbReference>
<dbReference type="GO" id="GO:0003677">
    <property type="term" value="F:DNA binding"/>
    <property type="evidence" value="ECO:0007669"/>
    <property type="project" value="UniProtKB-KW"/>
</dbReference>
<gene>
    <name evidence="1" type="ORF">BDZ31_003868</name>
</gene>
<dbReference type="Proteomes" id="UP000585272">
    <property type="component" value="Unassembled WGS sequence"/>
</dbReference>
<evidence type="ECO:0000313" key="1">
    <source>
        <dbReference type="EMBL" id="MBB4664265.1"/>
    </source>
</evidence>
<keyword evidence="2" id="KW-1185">Reference proteome</keyword>
<dbReference type="InterPro" id="IPR036388">
    <property type="entry name" value="WH-like_DNA-bd_sf"/>
</dbReference>
<accession>A0A840IIU6</accession>
<proteinExistence type="predicted"/>